<organism evidence="2 3">
    <name type="scientific">Fusarium venenatum</name>
    <dbReference type="NCBI Taxonomy" id="56646"/>
    <lineage>
        <taxon>Eukaryota</taxon>
        <taxon>Fungi</taxon>
        <taxon>Dikarya</taxon>
        <taxon>Ascomycota</taxon>
        <taxon>Pezizomycotina</taxon>
        <taxon>Sordariomycetes</taxon>
        <taxon>Hypocreomycetidae</taxon>
        <taxon>Hypocreales</taxon>
        <taxon>Nectriaceae</taxon>
        <taxon>Fusarium</taxon>
    </lineage>
</organism>
<sequence length="90" mass="10176">MKTLQGVGSHAQIQQQCKTQQQQASSGSVVMTREKMDVLGPGNYSSRRASRSLRGRQWARKIKTTKDRHVASQTRDIPNEQQLLRPTGRN</sequence>
<protein>
    <submittedName>
        <fullName evidence="2">Uncharacterized protein</fullName>
    </submittedName>
</protein>
<feature type="compositionally biased region" description="Basic residues" evidence="1">
    <location>
        <begin position="48"/>
        <end position="63"/>
    </location>
</feature>
<accession>A0A2L2TIL6</accession>
<feature type="compositionally biased region" description="Low complexity" evidence="1">
    <location>
        <begin position="12"/>
        <end position="23"/>
    </location>
</feature>
<keyword evidence="3" id="KW-1185">Reference proteome</keyword>
<proteinExistence type="predicted"/>
<feature type="compositionally biased region" description="Polar residues" evidence="1">
    <location>
        <begin position="71"/>
        <end position="90"/>
    </location>
</feature>
<evidence type="ECO:0000313" key="3">
    <source>
        <dbReference type="Proteomes" id="UP000245910"/>
    </source>
</evidence>
<reference evidence="3" key="1">
    <citation type="submission" date="2014-10" db="EMBL/GenBank/DDBJ databases">
        <authorList>
            <person name="King R."/>
        </authorList>
    </citation>
    <scope>NUCLEOTIDE SEQUENCE [LARGE SCALE GENOMIC DNA]</scope>
    <source>
        <strain evidence="3">A3/5</strain>
    </source>
</reference>
<dbReference type="Proteomes" id="UP000245910">
    <property type="component" value="Chromosome IIII"/>
</dbReference>
<dbReference type="EMBL" id="LN649232">
    <property type="protein sequence ID" value="CEI40167.1"/>
    <property type="molecule type" value="Genomic_DNA"/>
</dbReference>
<name>A0A2L2TIL6_9HYPO</name>
<dbReference type="AlphaFoldDB" id="A0A2L2TIL6"/>
<evidence type="ECO:0000256" key="1">
    <source>
        <dbReference type="SAM" id="MobiDB-lite"/>
    </source>
</evidence>
<feature type="region of interest" description="Disordered" evidence="1">
    <location>
        <begin position="1"/>
        <end position="90"/>
    </location>
</feature>
<evidence type="ECO:0000313" key="2">
    <source>
        <dbReference type="EMBL" id="CEI40167.1"/>
    </source>
</evidence>